<name>A0AB39ARP1_9GAMM</name>
<dbReference type="AlphaFoldDB" id="A0AB39ARP1"/>
<organism evidence="1">
    <name type="scientific">Pseudoalteromonas sp. SD03</name>
    <dbReference type="NCBI Taxonomy" id="3231719"/>
    <lineage>
        <taxon>Bacteria</taxon>
        <taxon>Pseudomonadati</taxon>
        <taxon>Pseudomonadota</taxon>
        <taxon>Gammaproteobacteria</taxon>
        <taxon>Alteromonadales</taxon>
        <taxon>Pseudoalteromonadaceae</taxon>
        <taxon>Pseudoalteromonas</taxon>
    </lineage>
</organism>
<reference evidence="1" key="1">
    <citation type="submission" date="2024-07" db="EMBL/GenBank/DDBJ databases">
        <authorList>
            <person name="Jiang Y."/>
            <person name="Qin Q."/>
        </authorList>
    </citation>
    <scope>NUCLEOTIDE SEQUENCE</scope>
    <source>
        <strain evidence="1">SD03</strain>
    </source>
</reference>
<dbReference type="RefSeq" id="WP_368485304.1">
    <property type="nucleotide sequence ID" value="NZ_CP162514.1"/>
</dbReference>
<dbReference type="EMBL" id="CP162514">
    <property type="protein sequence ID" value="XDH87986.1"/>
    <property type="molecule type" value="Genomic_DNA"/>
</dbReference>
<evidence type="ECO:0008006" key="2">
    <source>
        <dbReference type="Google" id="ProtNLM"/>
    </source>
</evidence>
<sequence length="530" mass="56823">MSNVVKFTTNNVPAGLNSMYVRVEEDVLTQGVRSVLYSGVATVNGNAIEVNIGENGVVGNGAIVSADNYTSGGAAFKAVYGHTVIEAGGGVVPVLKTYDTVVGVGDSITAGEYDLSGGQYDNPYRGINFRTGAQYGTTLFQMIENVTDFTSQAEGRTLFIVRAGINDCNTYLSAGGVGDGDAGSVLAWSDLSPSDQELTLNRYRQLISLLQEVGDVALSTITYCDAKGQLLPLPDKGRYLHSGSWNDNTTVPLCQELTPDWFNLETGRPILDYYQVTYDNPNSLDSDNLHFYDDRTFIVPEGLGYSDGPGSYTIREETLKQLGENTTMSPTPFDNSRYADRILVNIGRGNGLDGRPSFQRWANNLTVSSANELYENLQSYNGATSISMQVNFSSNGSLRTNLFTEEQVWDEGAGDTNCCSSGIGSNSSGNHIIEFNGLTKGTVSVVGIDSSEGNGSFYDPTARTVFEIVDDNGLRTIEVGSSINGQSVTIQDCIANVDFDSSINGFLSIRPTPSTGSTYGSLNAICIDLE</sequence>
<protein>
    <recommendedName>
        <fullName evidence="2">SGNH hydrolase-type esterase domain-containing protein</fullName>
    </recommendedName>
</protein>
<dbReference type="InterPro" id="IPR036514">
    <property type="entry name" value="SGNH_hydro_sf"/>
</dbReference>
<accession>A0AB39ARP1</accession>
<evidence type="ECO:0000313" key="1">
    <source>
        <dbReference type="EMBL" id="XDH87986.1"/>
    </source>
</evidence>
<dbReference type="GO" id="GO:0016788">
    <property type="term" value="F:hydrolase activity, acting on ester bonds"/>
    <property type="evidence" value="ECO:0007669"/>
    <property type="project" value="UniProtKB-ARBA"/>
</dbReference>
<proteinExistence type="predicted"/>
<dbReference type="SUPFAM" id="SSF52266">
    <property type="entry name" value="SGNH hydrolase"/>
    <property type="match status" value="1"/>
</dbReference>
<gene>
    <name evidence="1" type="ORF">ABZP26_02005</name>
</gene>
<dbReference type="Gene3D" id="3.40.50.1110">
    <property type="entry name" value="SGNH hydrolase"/>
    <property type="match status" value="1"/>
</dbReference>